<accession>A0ABR2DJE3</accession>
<sequence length="133" mass="15206">MRIRSPMFYPIGVPLRMIRLRIMPMLAVARAGLKLSLEVFYVKTRDKSWCKCSSAEWFYIAMKTIHQRFEVLSGISNACPNVSQIVAFVSRPRENNKVAHVVAAIGKKFHSNVYWVEEAMPFADADRKNLGLS</sequence>
<organism evidence="1 2">
    <name type="scientific">Hibiscus sabdariffa</name>
    <name type="common">roselle</name>
    <dbReference type="NCBI Taxonomy" id="183260"/>
    <lineage>
        <taxon>Eukaryota</taxon>
        <taxon>Viridiplantae</taxon>
        <taxon>Streptophyta</taxon>
        <taxon>Embryophyta</taxon>
        <taxon>Tracheophyta</taxon>
        <taxon>Spermatophyta</taxon>
        <taxon>Magnoliopsida</taxon>
        <taxon>eudicotyledons</taxon>
        <taxon>Gunneridae</taxon>
        <taxon>Pentapetalae</taxon>
        <taxon>rosids</taxon>
        <taxon>malvids</taxon>
        <taxon>Malvales</taxon>
        <taxon>Malvaceae</taxon>
        <taxon>Malvoideae</taxon>
        <taxon>Hibiscus</taxon>
    </lineage>
</organism>
<evidence type="ECO:0000313" key="2">
    <source>
        <dbReference type="Proteomes" id="UP001472677"/>
    </source>
</evidence>
<comment type="caution">
    <text evidence="1">The sequence shown here is derived from an EMBL/GenBank/DDBJ whole genome shotgun (WGS) entry which is preliminary data.</text>
</comment>
<keyword evidence="2" id="KW-1185">Reference proteome</keyword>
<name>A0ABR2DJE3_9ROSI</name>
<reference evidence="1 2" key="1">
    <citation type="journal article" date="2024" name="G3 (Bethesda)">
        <title>Genome assembly of Hibiscus sabdariffa L. provides insights into metabolisms of medicinal natural products.</title>
        <authorList>
            <person name="Kim T."/>
        </authorList>
    </citation>
    <scope>NUCLEOTIDE SEQUENCE [LARGE SCALE GENOMIC DNA]</scope>
    <source>
        <strain evidence="1">TK-2024</strain>
        <tissue evidence="1">Old leaves</tissue>
    </source>
</reference>
<protein>
    <recommendedName>
        <fullName evidence="3">RNase H type-1 domain-containing protein</fullName>
    </recommendedName>
</protein>
<gene>
    <name evidence="1" type="ORF">V6N12_046359</name>
</gene>
<dbReference type="EMBL" id="JBBPBM010000025">
    <property type="protein sequence ID" value="KAK8540066.1"/>
    <property type="molecule type" value="Genomic_DNA"/>
</dbReference>
<proteinExistence type="predicted"/>
<evidence type="ECO:0000313" key="1">
    <source>
        <dbReference type="EMBL" id="KAK8540066.1"/>
    </source>
</evidence>
<evidence type="ECO:0008006" key="3">
    <source>
        <dbReference type="Google" id="ProtNLM"/>
    </source>
</evidence>
<dbReference type="Proteomes" id="UP001472677">
    <property type="component" value="Unassembled WGS sequence"/>
</dbReference>